<feature type="region of interest" description="Disordered" evidence="1">
    <location>
        <begin position="226"/>
        <end position="274"/>
    </location>
</feature>
<feature type="compositionally biased region" description="Basic and acidic residues" evidence="1">
    <location>
        <begin position="226"/>
        <end position="236"/>
    </location>
</feature>
<evidence type="ECO:0000313" key="2">
    <source>
        <dbReference type="EMBL" id="TPP55780.1"/>
    </source>
</evidence>
<accession>A0A504YCG6</accession>
<dbReference type="EMBL" id="SUNJ01015378">
    <property type="protein sequence ID" value="TPP55780.1"/>
    <property type="molecule type" value="Genomic_DNA"/>
</dbReference>
<evidence type="ECO:0000256" key="1">
    <source>
        <dbReference type="SAM" id="MobiDB-lite"/>
    </source>
</evidence>
<gene>
    <name evidence="2" type="ORF">FGIG_00427</name>
</gene>
<dbReference type="Proteomes" id="UP000316759">
    <property type="component" value="Unassembled WGS sequence"/>
</dbReference>
<feature type="compositionally biased region" description="Polar residues" evidence="1">
    <location>
        <begin position="265"/>
        <end position="274"/>
    </location>
</feature>
<keyword evidence="3" id="KW-1185">Reference proteome</keyword>
<dbReference type="AlphaFoldDB" id="A0A504YCG6"/>
<comment type="caution">
    <text evidence="2">The sequence shown here is derived from an EMBL/GenBank/DDBJ whole genome shotgun (WGS) entry which is preliminary data.</text>
</comment>
<evidence type="ECO:0000313" key="3">
    <source>
        <dbReference type="Proteomes" id="UP000316759"/>
    </source>
</evidence>
<feature type="compositionally biased region" description="Pro residues" evidence="1">
    <location>
        <begin position="114"/>
        <end position="123"/>
    </location>
</feature>
<sequence length="274" mass="30313">MSEIHILRWPSVTIVVMMVKMCNGNVEPSYPKQSFSVVCVSTARVMTIQMIHTSCQVHVVHLLISPNNMKYAALLGLLGLAALIWYCCLSGSHTDGDERYFVRREEEPFTNASAPPPFPAEDPPPYDEALRSRPVPPYDDTWAHRRAAPTPPPSYGWADLRSGTSQNANSWTSRAPRPPRPSDGTPRKTEHVGAESPSGSWLTGGLLAGAGLLGGYLLHTVTNDRTTESTVRAERTHHSRMYPTCTDSEIRHSSTDSDDERRHVSTSFGSTTRR</sequence>
<feature type="compositionally biased region" description="Polar residues" evidence="1">
    <location>
        <begin position="162"/>
        <end position="173"/>
    </location>
</feature>
<proteinExistence type="predicted"/>
<protein>
    <submittedName>
        <fullName evidence="2">Uncharacterized protein</fullName>
    </submittedName>
</protein>
<dbReference type="STRING" id="46835.A0A504YCG6"/>
<reference evidence="2 3" key="1">
    <citation type="submission" date="2019-04" db="EMBL/GenBank/DDBJ databases">
        <title>Annotation for the trematode Fasciola gigantica.</title>
        <authorList>
            <person name="Choi Y.-J."/>
        </authorList>
    </citation>
    <scope>NUCLEOTIDE SEQUENCE [LARGE SCALE GENOMIC DNA]</scope>
    <source>
        <strain evidence="2">Uganda_cow_1</strain>
    </source>
</reference>
<name>A0A504YCG6_FASGI</name>
<feature type="region of interest" description="Disordered" evidence="1">
    <location>
        <begin position="108"/>
        <end position="201"/>
    </location>
</feature>
<feature type="compositionally biased region" description="Basic and acidic residues" evidence="1">
    <location>
        <begin position="248"/>
        <end position="263"/>
    </location>
</feature>
<organism evidence="2 3">
    <name type="scientific">Fasciola gigantica</name>
    <name type="common">Giant liver fluke</name>
    <dbReference type="NCBI Taxonomy" id="46835"/>
    <lineage>
        <taxon>Eukaryota</taxon>
        <taxon>Metazoa</taxon>
        <taxon>Spiralia</taxon>
        <taxon>Lophotrochozoa</taxon>
        <taxon>Platyhelminthes</taxon>
        <taxon>Trematoda</taxon>
        <taxon>Digenea</taxon>
        <taxon>Plagiorchiida</taxon>
        <taxon>Echinostomata</taxon>
        <taxon>Echinostomatoidea</taxon>
        <taxon>Fasciolidae</taxon>
        <taxon>Fasciola</taxon>
    </lineage>
</organism>